<dbReference type="PANTHER" id="PTHR35936:SF25">
    <property type="entry name" value="ABC TRANSPORTER SUBSTRATE-BINDING PROTEIN"/>
    <property type="match status" value="1"/>
</dbReference>
<evidence type="ECO:0000256" key="1">
    <source>
        <dbReference type="ARBA" id="ARBA00022729"/>
    </source>
</evidence>
<sequence length="250" mass="27915">MWKSPHCQRRQLLFALTGGLAGSAARADSLRVFADEDYYPLIHRQAERPAGLLVERLQRSSAFSGDQFVIELVGLNRALMLAEQAEGGVLGLSYTQERARWLDFSAPLMHDDIAVVVRRGQGFRFRGLPDLYGKTIGLPKGASFGDALEQAIQRGDLRVERDWALVRRLRMLLAGRLDAAVIGGGALSLQAAIERDPDLRGQRERFELLSQPLYLDPLHLGVPKSMQLRALLDRLNRALSRMPPAPTLRR</sequence>
<proteinExistence type="predicted"/>
<feature type="domain" description="Solute-binding protein family 3/N-terminal" evidence="2">
    <location>
        <begin position="30"/>
        <end position="247"/>
    </location>
</feature>
<evidence type="ECO:0000313" key="4">
    <source>
        <dbReference type="Proteomes" id="UP000613266"/>
    </source>
</evidence>
<dbReference type="RefSeq" id="WP_198109692.1">
    <property type="nucleotide sequence ID" value="NZ_JAEDAK010000002.1"/>
</dbReference>
<evidence type="ECO:0000259" key="2">
    <source>
        <dbReference type="Pfam" id="PF00497"/>
    </source>
</evidence>
<dbReference type="Pfam" id="PF00497">
    <property type="entry name" value="SBP_bac_3"/>
    <property type="match status" value="1"/>
</dbReference>
<dbReference type="AlphaFoldDB" id="A0A931IYG1"/>
<accession>A0A931IYG1</accession>
<dbReference type="SUPFAM" id="SSF53850">
    <property type="entry name" value="Periplasmic binding protein-like II"/>
    <property type="match status" value="1"/>
</dbReference>
<dbReference type="Gene3D" id="3.40.190.10">
    <property type="entry name" value="Periplasmic binding protein-like II"/>
    <property type="match status" value="2"/>
</dbReference>
<protein>
    <submittedName>
        <fullName evidence="3">Transporter substrate-binding domain-containing protein</fullName>
    </submittedName>
</protein>
<organism evidence="3 4">
    <name type="scientific">Inhella proteolytica</name>
    <dbReference type="NCBI Taxonomy" id="2795029"/>
    <lineage>
        <taxon>Bacteria</taxon>
        <taxon>Pseudomonadati</taxon>
        <taxon>Pseudomonadota</taxon>
        <taxon>Betaproteobacteria</taxon>
        <taxon>Burkholderiales</taxon>
        <taxon>Sphaerotilaceae</taxon>
        <taxon>Inhella</taxon>
    </lineage>
</organism>
<gene>
    <name evidence="3" type="ORF">I7X39_04095</name>
</gene>
<dbReference type="InterPro" id="IPR001638">
    <property type="entry name" value="Solute-binding_3/MltF_N"/>
</dbReference>
<keyword evidence="1" id="KW-0732">Signal</keyword>
<keyword evidence="4" id="KW-1185">Reference proteome</keyword>
<dbReference type="PANTHER" id="PTHR35936">
    <property type="entry name" value="MEMBRANE-BOUND LYTIC MUREIN TRANSGLYCOSYLASE F"/>
    <property type="match status" value="1"/>
</dbReference>
<name>A0A931IYG1_9BURK</name>
<evidence type="ECO:0000313" key="3">
    <source>
        <dbReference type="EMBL" id="MBH9576081.1"/>
    </source>
</evidence>
<reference evidence="3" key="1">
    <citation type="submission" date="2020-12" db="EMBL/GenBank/DDBJ databases">
        <title>The genome sequence of Inhella sp. 1Y17.</title>
        <authorList>
            <person name="Liu Y."/>
        </authorList>
    </citation>
    <scope>NUCLEOTIDE SEQUENCE</scope>
    <source>
        <strain evidence="3">1Y17</strain>
    </source>
</reference>
<dbReference type="EMBL" id="JAEDAK010000002">
    <property type="protein sequence ID" value="MBH9576081.1"/>
    <property type="molecule type" value="Genomic_DNA"/>
</dbReference>
<comment type="caution">
    <text evidence="3">The sequence shown here is derived from an EMBL/GenBank/DDBJ whole genome shotgun (WGS) entry which is preliminary data.</text>
</comment>
<dbReference type="Proteomes" id="UP000613266">
    <property type="component" value="Unassembled WGS sequence"/>
</dbReference>